<accession>A0A9P1IV52</accession>
<dbReference type="Proteomes" id="UP001152747">
    <property type="component" value="Unassembled WGS sequence"/>
</dbReference>
<protein>
    <submittedName>
        <fullName evidence="2">Uncharacterized protein</fullName>
    </submittedName>
</protein>
<evidence type="ECO:0000256" key="1">
    <source>
        <dbReference type="SAM" id="SignalP"/>
    </source>
</evidence>
<evidence type="ECO:0000313" key="3">
    <source>
        <dbReference type="Proteomes" id="UP001152747"/>
    </source>
</evidence>
<feature type="signal peptide" evidence="1">
    <location>
        <begin position="1"/>
        <end position="17"/>
    </location>
</feature>
<keyword evidence="1" id="KW-0732">Signal</keyword>
<keyword evidence="3" id="KW-1185">Reference proteome</keyword>
<proteinExistence type="predicted"/>
<dbReference type="AlphaFoldDB" id="A0A9P1IV52"/>
<feature type="chain" id="PRO_5040142957" evidence="1">
    <location>
        <begin position="18"/>
        <end position="323"/>
    </location>
</feature>
<name>A0A9P1IV52_9PELO</name>
<evidence type="ECO:0000313" key="2">
    <source>
        <dbReference type="EMBL" id="CAI5452763.1"/>
    </source>
</evidence>
<dbReference type="EMBL" id="CANHGI010000005">
    <property type="protein sequence ID" value="CAI5452763.1"/>
    <property type="molecule type" value="Genomic_DNA"/>
</dbReference>
<gene>
    <name evidence="2" type="ORF">CAMP_LOCUS15400</name>
</gene>
<organism evidence="2 3">
    <name type="scientific">Caenorhabditis angaria</name>
    <dbReference type="NCBI Taxonomy" id="860376"/>
    <lineage>
        <taxon>Eukaryota</taxon>
        <taxon>Metazoa</taxon>
        <taxon>Ecdysozoa</taxon>
        <taxon>Nematoda</taxon>
        <taxon>Chromadorea</taxon>
        <taxon>Rhabditida</taxon>
        <taxon>Rhabditina</taxon>
        <taxon>Rhabditomorpha</taxon>
        <taxon>Rhabditoidea</taxon>
        <taxon>Rhabditidae</taxon>
        <taxon>Peloderinae</taxon>
        <taxon>Caenorhabditis</taxon>
    </lineage>
</organism>
<reference evidence="2" key="1">
    <citation type="submission" date="2022-11" db="EMBL/GenBank/DDBJ databases">
        <authorList>
            <person name="Kikuchi T."/>
        </authorList>
    </citation>
    <scope>NUCLEOTIDE SEQUENCE</scope>
    <source>
        <strain evidence="2">PS1010</strain>
    </source>
</reference>
<sequence>MQSVCLFVVLFGASANAFFFNLGGGGGGCCPPPPSPPPACPPQLPAAPVYQSSGYALPLSSPSYAGSAPISAGYAAPISPVAPAYNTPVTLDVAPVAPIVPAQPIKSYPPQPLETVELVPDSTTTVATIVETVELVPDVPAAESHDTAVESSAKVADSYRDDQAVADAINNIGLGPDSDVRRQRQIEQFFAAPQQPQQVQQFQQPQQFQQFQQAPQPQQFQQVQQPQQVQQSQFQEFEQPHNILATAFQIQPQPSARQTYAAPFYTNEGFLIGQPVATADRYHRGHAVGGPKDQAASIFKGTQPNFNTFAKYFGFELPNGPRV</sequence>
<comment type="caution">
    <text evidence="2">The sequence shown here is derived from an EMBL/GenBank/DDBJ whole genome shotgun (WGS) entry which is preliminary data.</text>
</comment>